<keyword evidence="10" id="KW-1185">Reference proteome</keyword>
<keyword evidence="3 6" id="KW-0133">Cell shape</keyword>
<keyword evidence="2" id="KW-0808">Transferase</keyword>
<dbReference type="EMBL" id="JAFEJS010000018">
    <property type="protein sequence ID" value="MBT1173869.1"/>
    <property type="molecule type" value="Genomic_DNA"/>
</dbReference>
<feature type="active site" description="Proton donor/acceptor" evidence="6">
    <location>
        <position position="271"/>
    </location>
</feature>
<dbReference type="InterPro" id="IPR005490">
    <property type="entry name" value="LD_TPept_cat_dom"/>
</dbReference>
<keyword evidence="7" id="KW-0732">Signal</keyword>
<dbReference type="InterPro" id="IPR050979">
    <property type="entry name" value="LD-transpeptidase"/>
</dbReference>
<feature type="chain" id="PRO_5046858639" evidence="7">
    <location>
        <begin position="33"/>
        <end position="321"/>
    </location>
</feature>
<dbReference type="PANTHER" id="PTHR30582">
    <property type="entry name" value="L,D-TRANSPEPTIDASE"/>
    <property type="match status" value="1"/>
</dbReference>
<protein>
    <submittedName>
        <fullName evidence="9">L,D-transpeptidase</fullName>
    </submittedName>
</protein>
<evidence type="ECO:0000256" key="7">
    <source>
        <dbReference type="SAM" id="SignalP"/>
    </source>
</evidence>
<proteinExistence type="predicted"/>
<dbReference type="CDD" id="cd16913">
    <property type="entry name" value="YkuD_like"/>
    <property type="match status" value="1"/>
</dbReference>
<evidence type="ECO:0000256" key="4">
    <source>
        <dbReference type="ARBA" id="ARBA00022984"/>
    </source>
</evidence>
<dbReference type="Pfam" id="PF18885">
    <property type="entry name" value="DUF5648"/>
    <property type="match status" value="1"/>
</dbReference>
<dbReference type="PROSITE" id="PS52029">
    <property type="entry name" value="LD_TPASE"/>
    <property type="match status" value="1"/>
</dbReference>
<dbReference type="Pfam" id="PF03734">
    <property type="entry name" value="YkuD"/>
    <property type="match status" value="1"/>
</dbReference>
<evidence type="ECO:0000256" key="1">
    <source>
        <dbReference type="ARBA" id="ARBA00004752"/>
    </source>
</evidence>
<dbReference type="InterPro" id="IPR038063">
    <property type="entry name" value="Transpep_catalytic_dom"/>
</dbReference>
<evidence type="ECO:0000259" key="8">
    <source>
        <dbReference type="PROSITE" id="PS52029"/>
    </source>
</evidence>
<dbReference type="SUPFAM" id="SSF141523">
    <property type="entry name" value="L,D-transpeptidase catalytic domain-like"/>
    <property type="match status" value="1"/>
</dbReference>
<accession>A0ABS5UT87</accession>
<organism evidence="9 10">
    <name type="scientific">Bifidobacterium santillanense</name>
    <dbReference type="NCBI Taxonomy" id="2809028"/>
    <lineage>
        <taxon>Bacteria</taxon>
        <taxon>Bacillati</taxon>
        <taxon>Actinomycetota</taxon>
        <taxon>Actinomycetes</taxon>
        <taxon>Bifidobacteriales</taxon>
        <taxon>Bifidobacteriaceae</taxon>
        <taxon>Bifidobacterium</taxon>
    </lineage>
</organism>
<dbReference type="PANTHER" id="PTHR30582:SF2">
    <property type="entry name" value="L,D-TRANSPEPTIDASE YCIB-RELATED"/>
    <property type="match status" value="1"/>
</dbReference>
<dbReference type="InterPro" id="IPR043708">
    <property type="entry name" value="DUF5648"/>
</dbReference>
<reference evidence="9 10" key="1">
    <citation type="journal article" date="2021" name="Environ. Microbiol.">
        <title>Genetic insights into the dark matter of the mammalian gut microbiota through targeted genome reconstruction.</title>
        <authorList>
            <person name="Lugli G.A."/>
            <person name="Alessandri G."/>
            <person name="Milani C."/>
            <person name="Viappiani A."/>
            <person name="Fontana F."/>
            <person name="Tarracchini C."/>
            <person name="Mancabelli L."/>
            <person name="Argentini C."/>
            <person name="Ruiz L."/>
            <person name="Margolles A."/>
            <person name="van Sinderen D."/>
            <person name="Turroni F."/>
            <person name="Ventura M."/>
        </authorList>
    </citation>
    <scope>NUCLEOTIDE SEQUENCE [LARGE SCALE GENOMIC DNA]</scope>
    <source>
        <strain evidence="9 10">MA2</strain>
    </source>
</reference>
<keyword evidence="5 6" id="KW-0961">Cell wall biogenesis/degradation</keyword>
<gene>
    <name evidence="9" type="ORF">JS528_11115</name>
</gene>
<dbReference type="Proteomes" id="UP000773064">
    <property type="component" value="Unassembled WGS sequence"/>
</dbReference>
<evidence type="ECO:0000256" key="3">
    <source>
        <dbReference type="ARBA" id="ARBA00022960"/>
    </source>
</evidence>
<feature type="active site" description="Nucleophile" evidence="6">
    <location>
        <position position="297"/>
    </location>
</feature>
<dbReference type="Gene3D" id="2.40.440.10">
    <property type="entry name" value="L,D-transpeptidase catalytic domain-like"/>
    <property type="match status" value="1"/>
</dbReference>
<feature type="domain" description="L,D-TPase catalytic" evidence="8">
    <location>
        <begin position="200"/>
        <end position="321"/>
    </location>
</feature>
<evidence type="ECO:0000256" key="6">
    <source>
        <dbReference type="PROSITE-ProRule" id="PRU01373"/>
    </source>
</evidence>
<evidence type="ECO:0000313" key="9">
    <source>
        <dbReference type="EMBL" id="MBT1173869.1"/>
    </source>
</evidence>
<feature type="signal peptide" evidence="7">
    <location>
        <begin position="1"/>
        <end position="32"/>
    </location>
</feature>
<sequence>MGVTRSFAKMWAIAVAVVMAIAVALPAPSASAADSSESVDMYRLYNLNSGEHFYTANKTERDGLESAGWIYEGIGWKAPVRSSTPVYRLYNPQSGDHHYTVNANERDMLVAAGWRYEGIGWYSSDTNRDYPLYRQYNPNAVAGSHNYTLNNNEARSLVNAGWHDEGIAWYGVGGGTSVPLPQFMRPSGGAYPNLATVPNLSIEVSIAAQRVYVRSGMNTIYTMIASTGMNNSTPRGTFRVQNRGGSFYNAREGMGANYWVSWKDWGVYLFHSVPTDVQGHYIVSEGRKLGRPASHGCVRLSIPDAKWLYDQLPANTPVTVH</sequence>
<evidence type="ECO:0000256" key="5">
    <source>
        <dbReference type="ARBA" id="ARBA00023316"/>
    </source>
</evidence>
<comment type="caution">
    <text evidence="9">The sequence shown here is derived from an EMBL/GenBank/DDBJ whole genome shotgun (WGS) entry which is preliminary data.</text>
</comment>
<comment type="pathway">
    <text evidence="1 6">Cell wall biogenesis; peptidoglycan biosynthesis.</text>
</comment>
<evidence type="ECO:0000256" key="2">
    <source>
        <dbReference type="ARBA" id="ARBA00022679"/>
    </source>
</evidence>
<name>A0ABS5UT87_9BIFI</name>
<evidence type="ECO:0000313" key="10">
    <source>
        <dbReference type="Proteomes" id="UP000773064"/>
    </source>
</evidence>
<keyword evidence="4 6" id="KW-0573">Peptidoglycan synthesis</keyword>